<dbReference type="GO" id="GO:0008198">
    <property type="term" value="F:ferrous iron binding"/>
    <property type="evidence" value="ECO:0007669"/>
    <property type="project" value="TreeGrafter"/>
</dbReference>
<keyword evidence="11" id="KW-0539">Nucleus</keyword>
<feature type="transmembrane region" description="Helical" evidence="16">
    <location>
        <begin position="31"/>
        <end position="52"/>
    </location>
</feature>
<feature type="compositionally biased region" description="Low complexity" evidence="15">
    <location>
        <begin position="257"/>
        <end position="268"/>
    </location>
</feature>
<keyword evidence="16" id="KW-0472">Membrane</keyword>
<evidence type="ECO:0000256" key="2">
    <source>
        <dbReference type="ARBA" id="ARBA00004496"/>
    </source>
</evidence>
<comment type="cofactor">
    <cofactor evidence="14">
        <name>Fe(2+)</name>
        <dbReference type="ChEBI" id="CHEBI:29033"/>
    </cofactor>
    <text evidence="14">Binds 1 Fe(2+) ion per subunit.</text>
</comment>
<keyword evidence="5 14" id="KW-0479">Metal-binding</keyword>
<dbReference type="InterPro" id="IPR004574">
    <property type="entry name" value="Alkb"/>
</dbReference>
<comment type="subcellular location">
    <subcellularLocation>
        <location evidence="2">Cytoplasm</location>
    </subcellularLocation>
    <subcellularLocation>
        <location evidence="1">Nucleus</location>
    </subcellularLocation>
</comment>
<evidence type="ECO:0000256" key="4">
    <source>
        <dbReference type="ARBA" id="ARBA00022490"/>
    </source>
</evidence>
<accession>A0AAV6XBH8</accession>
<dbReference type="GO" id="GO:0035513">
    <property type="term" value="P:oxidative RNA demethylation"/>
    <property type="evidence" value="ECO:0007669"/>
    <property type="project" value="TreeGrafter"/>
</dbReference>
<evidence type="ECO:0000313" key="19">
    <source>
        <dbReference type="EMBL" id="KAG8380196.1"/>
    </source>
</evidence>
<feature type="transmembrane region" description="Helical" evidence="16">
    <location>
        <begin position="59"/>
        <end position="92"/>
    </location>
</feature>
<evidence type="ECO:0000256" key="13">
    <source>
        <dbReference type="ARBA" id="ARBA00066586"/>
    </source>
</evidence>
<dbReference type="EMBL" id="WHWC01000007">
    <property type="protein sequence ID" value="KAG8380196.1"/>
    <property type="molecule type" value="Genomic_DNA"/>
</dbReference>
<dbReference type="PROSITE" id="PS51471">
    <property type="entry name" value="FE2OG_OXY"/>
    <property type="match status" value="1"/>
</dbReference>
<keyword evidence="7" id="KW-0223">Dioxygenase</keyword>
<keyword evidence="20" id="KW-1185">Reference proteome</keyword>
<dbReference type="PANTHER" id="PTHR16557:SF2">
    <property type="entry name" value="NUCLEIC ACID DIOXYGENASE ALKBH1"/>
    <property type="match status" value="1"/>
</dbReference>
<keyword evidence="10" id="KW-0234">DNA repair</keyword>
<comment type="caution">
    <text evidence="19">The sequence shown here is derived from an EMBL/GenBank/DDBJ whole genome shotgun (WGS) entry which is preliminary data.</text>
</comment>
<organism evidence="19 20">
    <name type="scientific">Buddleja alternifolia</name>
    <dbReference type="NCBI Taxonomy" id="168488"/>
    <lineage>
        <taxon>Eukaryota</taxon>
        <taxon>Viridiplantae</taxon>
        <taxon>Streptophyta</taxon>
        <taxon>Embryophyta</taxon>
        <taxon>Tracheophyta</taxon>
        <taxon>Spermatophyta</taxon>
        <taxon>Magnoliopsida</taxon>
        <taxon>eudicotyledons</taxon>
        <taxon>Gunneridae</taxon>
        <taxon>Pentapetalae</taxon>
        <taxon>asterids</taxon>
        <taxon>lamiids</taxon>
        <taxon>Lamiales</taxon>
        <taxon>Scrophulariaceae</taxon>
        <taxon>Buddlejeae</taxon>
        <taxon>Buddleja</taxon>
    </lineage>
</organism>
<feature type="binding site" evidence="14">
    <location>
        <position position="509"/>
    </location>
    <ligand>
        <name>Fe cation</name>
        <dbReference type="ChEBI" id="CHEBI:24875"/>
        <note>catalytic</note>
    </ligand>
</feature>
<comment type="similarity">
    <text evidence="3">Belongs to the alkB family.</text>
</comment>
<evidence type="ECO:0000256" key="5">
    <source>
        <dbReference type="ARBA" id="ARBA00022723"/>
    </source>
</evidence>
<comment type="catalytic activity">
    <reaction evidence="12">
        <text>an N(6)-methyl-2'-deoxyadenosine in DNA + 2-oxoglutarate + O2 = a 2'-deoxyadenosine in DNA + formaldehyde + succinate + CO2</text>
        <dbReference type="Rhea" id="RHEA:49524"/>
        <dbReference type="Rhea" id="RHEA-COMP:12418"/>
        <dbReference type="Rhea" id="RHEA-COMP:12419"/>
        <dbReference type="ChEBI" id="CHEBI:15379"/>
        <dbReference type="ChEBI" id="CHEBI:16526"/>
        <dbReference type="ChEBI" id="CHEBI:16810"/>
        <dbReference type="ChEBI" id="CHEBI:16842"/>
        <dbReference type="ChEBI" id="CHEBI:30031"/>
        <dbReference type="ChEBI" id="CHEBI:90615"/>
        <dbReference type="ChEBI" id="CHEBI:90616"/>
        <dbReference type="EC" id="1.14.11.51"/>
    </reaction>
    <physiologicalReaction direction="left-to-right" evidence="12">
        <dbReference type="Rhea" id="RHEA:49525"/>
    </physiologicalReaction>
</comment>
<name>A0AAV6XBH8_9LAMI</name>
<feature type="binding site" evidence="14">
    <location>
        <position position="507"/>
    </location>
    <ligand>
        <name>Fe cation</name>
        <dbReference type="ChEBI" id="CHEBI:24875"/>
        <note>catalytic</note>
    </ligand>
</feature>
<dbReference type="EC" id="1.14.11.51" evidence="13"/>
<evidence type="ECO:0000256" key="11">
    <source>
        <dbReference type="ARBA" id="ARBA00023242"/>
    </source>
</evidence>
<feature type="binding site" evidence="14">
    <location>
        <position position="567"/>
    </location>
    <ligand>
        <name>Fe cation</name>
        <dbReference type="ChEBI" id="CHEBI:24875"/>
        <note>catalytic</note>
    </ligand>
</feature>
<reference evidence="19" key="1">
    <citation type="submission" date="2019-10" db="EMBL/GenBank/DDBJ databases">
        <authorList>
            <person name="Zhang R."/>
            <person name="Pan Y."/>
            <person name="Wang J."/>
            <person name="Ma R."/>
            <person name="Yu S."/>
        </authorList>
    </citation>
    <scope>NUCLEOTIDE SEQUENCE</scope>
    <source>
        <strain evidence="19">LA-IB0</strain>
        <tissue evidence="19">Leaf</tissue>
    </source>
</reference>
<evidence type="ECO:0000256" key="12">
    <source>
        <dbReference type="ARBA" id="ARBA00052047"/>
    </source>
</evidence>
<dbReference type="Proteomes" id="UP000826271">
    <property type="component" value="Unassembled WGS sequence"/>
</dbReference>
<feature type="compositionally biased region" description="Polar residues" evidence="15">
    <location>
        <begin position="317"/>
        <end position="328"/>
    </location>
</feature>
<dbReference type="GO" id="GO:0035516">
    <property type="term" value="F:broad specificity oxidative DNA demethylase activity"/>
    <property type="evidence" value="ECO:0007669"/>
    <property type="project" value="TreeGrafter"/>
</dbReference>
<evidence type="ECO:0000256" key="16">
    <source>
        <dbReference type="SAM" id="Phobius"/>
    </source>
</evidence>
<proteinExistence type="inferred from homology"/>
<evidence type="ECO:0000256" key="7">
    <source>
        <dbReference type="ARBA" id="ARBA00022964"/>
    </source>
</evidence>
<dbReference type="Gene3D" id="2.60.120.590">
    <property type="entry name" value="Alpha-ketoglutarate-dependent dioxygenase AlkB-like"/>
    <property type="match status" value="1"/>
</dbReference>
<feature type="compositionally biased region" description="Basic and acidic residues" evidence="15">
    <location>
        <begin position="169"/>
        <end position="189"/>
    </location>
</feature>
<protein>
    <recommendedName>
        <fullName evidence="13">DNA N(6)-methyladenine demethylase</fullName>
        <ecNumber evidence="13">1.14.11.51</ecNumber>
    </recommendedName>
</protein>
<dbReference type="PANTHER" id="PTHR16557">
    <property type="entry name" value="ALKYLATED DNA REPAIR PROTEIN ALKB-RELATED"/>
    <property type="match status" value="1"/>
</dbReference>
<evidence type="ECO:0000256" key="8">
    <source>
        <dbReference type="ARBA" id="ARBA00023002"/>
    </source>
</evidence>
<evidence type="ECO:0000256" key="17">
    <source>
        <dbReference type="SAM" id="SignalP"/>
    </source>
</evidence>
<feature type="region of interest" description="Disordered" evidence="15">
    <location>
        <begin position="254"/>
        <end position="328"/>
    </location>
</feature>
<feature type="signal peptide" evidence="17">
    <location>
        <begin position="1"/>
        <end position="19"/>
    </location>
</feature>
<keyword evidence="8" id="KW-0560">Oxidoreductase</keyword>
<evidence type="ECO:0000256" key="9">
    <source>
        <dbReference type="ARBA" id="ARBA00023004"/>
    </source>
</evidence>
<dbReference type="GO" id="GO:0035515">
    <property type="term" value="F:oxidative RNA demethylase activity"/>
    <property type="evidence" value="ECO:0007669"/>
    <property type="project" value="TreeGrafter"/>
</dbReference>
<feature type="compositionally biased region" description="Gly residues" evidence="15">
    <location>
        <begin position="99"/>
        <end position="111"/>
    </location>
</feature>
<dbReference type="Pfam" id="PF13532">
    <property type="entry name" value="2OG-FeII_Oxy_2"/>
    <property type="match status" value="1"/>
</dbReference>
<feature type="chain" id="PRO_5043820859" description="DNA N(6)-methyladenine demethylase" evidence="17">
    <location>
        <begin position="20"/>
        <end position="599"/>
    </location>
</feature>
<dbReference type="InterPro" id="IPR005123">
    <property type="entry name" value="Oxoglu/Fe-dep_dioxygenase_dom"/>
</dbReference>
<keyword evidence="4" id="KW-0963">Cytoplasm</keyword>
<dbReference type="AlphaFoldDB" id="A0AAV6XBH8"/>
<gene>
    <name evidence="19" type="ORF">BUALT_Bualt07G0168300</name>
</gene>
<evidence type="ECO:0000256" key="1">
    <source>
        <dbReference type="ARBA" id="ARBA00004123"/>
    </source>
</evidence>
<sequence>MALPWTLLIIVLFSISATAMVANATLLSGGILGGVIACTYTSVSVAGTYNMIPLSKMDLFCGASCTSMLVVVAQTNTAGLYTFLFMSVAYAMSGRGNRGRGGGGGHGGSGGRSRLPASGYINLHRPVGAHSNDASPAHERESSTVGRRNSEIASVEGVARKFSGMSTSDHGHGPRSTTREVGDISDHGHGSRFSTSEVGDIADHGHGPGSATHEVGDISPNFGSSKSAQNDHISEYRTPKPYLPSVRDQGYATAFPSLSSHSGSSATSIEIVQSGDAKEENRTPSHFSCTPPVDATRKENKAFQTLGSASQEREIQSGKSASEKTSGNMEFENSESFDICEERNRNVVKLKAPLLATNRAKRNEAKRLMERDNIKILRPGMILLKGYLPLVDQVKLVKSCRNLGRGSGGFYQPGYHDGATLHLKMMCLGKNWDPQTSSYGDERSIDGAKPPPIPNEFQRFVKEAIQDCHDYLESHSKVKNAKDILPSMSPNICIINFYSKTGKLGLHKDKDESQESLKKGLPVVSFSIGDYAEFLYGDQRDIEKADKVVLESGDVLIFGGKSRNIFHGVTSIVPNTAPKPLLEGTDLKPGRLNLTFREY</sequence>
<dbReference type="GO" id="GO:0005634">
    <property type="term" value="C:nucleus"/>
    <property type="evidence" value="ECO:0007669"/>
    <property type="project" value="UniProtKB-SubCell"/>
</dbReference>
<keyword evidence="16" id="KW-0812">Transmembrane</keyword>
<dbReference type="GO" id="GO:0006281">
    <property type="term" value="P:DNA repair"/>
    <property type="evidence" value="ECO:0007669"/>
    <property type="project" value="UniProtKB-KW"/>
</dbReference>
<evidence type="ECO:0000256" key="10">
    <source>
        <dbReference type="ARBA" id="ARBA00023204"/>
    </source>
</evidence>
<keyword evidence="6" id="KW-0227">DNA damage</keyword>
<dbReference type="InterPro" id="IPR027450">
    <property type="entry name" value="AlkB-like"/>
</dbReference>
<keyword evidence="16" id="KW-1133">Transmembrane helix</keyword>
<feature type="region of interest" description="Disordered" evidence="15">
    <location>
        <begin position="99"/>
        <end position="229"/>
    </location>
</feature>
<evidence type="ECO:0000256" key="6">
    <source>
        <dbReference type="ARBA" id="ARBA00022763"/>
    </source>
</evidence>
<evidence type="ECO:0000256" key="14">
    <source>
        <dbReference type="PIRSR" id="PIRSR604574-2"/>
    </source>
</evidence>
<evidence type="ECO:0000256" key="15">
    <source>
        <dbReference type="SAM" id="MobiDB-lite"/>
    </source>
</evidence>
<evidence type="ECO:0000259" key="18">
    <source>
        <dbReference type="PROSITE" id="PS51471"/>
    </source>
</evidence>
<dbReference type="InterPro" id="IPR037151">
    <property type="entry name" value="AlkB-like_sf"/>
</dbReference>
<keyword evidence="17" id="KW-0732">Signal</keyword>
<dbReference type="SUPFAM" id="SSF51197">
    <property type="entry name" value="Clavaminate synthase-like"/>
    <property type="match status" value="1"/>
</dbReference>
<dbReference type="GO" id="GO:0005737">
    <property type="term" value="C:cytoplasm"/>
    <property type="evidence" value="ECO:0007669"/>
    <property type="project" value="UniProtKB-SubCell"/>
</dbReference>
<dbReference type="GO" id="GO:0141131">
    <property type="term" value="F:DNA N6-methyladenine demethylase activity"/>
    <property type="evidence" value="ECO:0007669"/>
    <property type="project" value="UniProtKB-EC"/>
</dbReference>
<evidence type="ECO:0000256" key="3">
    <source>
        <dbReference type="ARBA" id="ARBA00007879"/>
    </source>
</evidence>
<feature type="domain" description="Fe2OG dioxygenase" evidence="18">
    <location>
        <begin position="489"/>
        <end position="599"/>
    </location>
</feature>
<evidence type="ECO:0000313" key="20">
    <source>
        <dbReference type="Proteomes" id="UP000826271"/>
    </source>
</evidence>
<keyword evidence="9 14" id="KW-0408">Iron</keyword>
<dbReference type="FunFam" id="2.60.120.590:FF:000013">
    <property type="entry name" value="2-oxoglutarate-dependent dioxygenase family protein"/>
    <property type="match status" value="1"/>
</dbReference>